<dbReference type="InterPro" id="IPR001173">
    <property type="entry name" value="Glyco_trans_2-like"/>
</dbReference>
<dbReference type="InterPro" id="IPR029044">
    <property type="entry name" value="Nucleotide-diphossugar_trans"/>
</dbReference>
<dbReference type="PANTHER" id="PTHR22916:SF3">
    <property type="entry name" value="UDP-GLCNAC:BETAGAL BETA-1,3-N-ACETYLGLUCOSAMINYLTRANSFERASE-LIKE PROTEIN 1"/>
    <property type="match status" value="1"/>
</dbReference>
<organism evidence="2 3">
    <name type="scientific">Helicobacter turcicus</name>
    <dbReference type="NCBI Taxonomy" id="2867412"/>
    <lineage>
        <taxon>Bacteria</taxon>
        <taxon>Pseudomonadati</taxon>
        <taxon>Campylobacterota</taxon>
        <taxon>Epsilonproteobacteria</taxon>
        <taxon>Campylobacterales</taxon>
        <taxon>Helicobacteraceae</taxon>
        <taxon>Helicobacter</taxon>
    </lineage>
</organism>
<dbReference type="CDD" id="cd00761">
    <property type="entry name" value="Glyco_tranf_GTA_type"/>
    <property type="match status" value="1"/>
</dbReference>
<dbReference type="EMBL" id="JAIGYQ010000026">
    <property type="protein sequence ID" value="MBX7491571.1"/>
    <property type="molecule type" value="Genomic_DNA"/>
</dbReference>
<gene>
    <name evidence="2" type="ORF">K4G57_08910</name>
</gene>
<dbReference type="Pfam" id="PF00535">
    <property type="entry name" value="Glycos_transf_2"/>
    <property type="match status" value="1"/>
</dbReference>
<dbReference type="PANTHER" id="PTHR22916">
    <property type="entry name" value="GLYCOSYLTRANSFERASE"/>
    <property type="match status" value="1"/>
</dbReference>
<dbReference type="Gene3D" id="3.90.550.10">
    <property type="entry name" value="Spore Coat Polysaccharide Biosynthesis Protein SpsA, Chain A"/>
    <property type="match status" value="1"/>
</dbReference>
<comment type="caution">
    <text evidence="2">The sequence shown here is derived from an EMBL/GenBank/DDBJ whole genome shotgun (WGS) entry which is preliminary data.</text>
</comment>
<keyword evidence="3" id="KW-1185">Reference proteome</keyword>
<evidence type="ECO:0000259" key="1">
    <source>
        <dbReference type="Pfam" id="PF00535"/>
    </source>
</evidence>
<dbReference type="RefSeq" id="WP_221532821.1">
    <property type="nucleotide sequence ID" value="NZ_JAIGYP010000025.1"/>
</dbReference>
<protein>
    <submittedName>
        <fullName evidence="2">Glycosyltransferase</fullName>
    </submittedName>
</protein>
<sequence>MYPKVSIVIPSLNSMSYIQECLQSVLNQTLQDIEILCVDANSSDGTLEYLQGLEKKDTRLKVIVSDKKSYGYQMNLGIKAAKGEYLGIVESDDYIKANMYERLYALAKEKGVEVLKGDILSFEDKEQREFTLSPTAYEESFYGSIISYEKQGAKVLTQTWCMNQSGIYKLDFLREFNILFNE</sequence>
<name>A0ABS7JQ86_9HELI</name>
<dbReference type="Proteomes" id="UP000700059">
    <property type="component" value="Unassembled WGS sequence"/>
</dbReference>
<feature type="non-terminal residue" evidence="2">
    <location>
        <position position="182"/>
    </location>
</feature>
<proteinExistence type="predicted"/>
<reference evidence="2 3" key="1">
    <citation type="submission" date="2021-08" db="EMBL/GenBank/DDBJ databases">
        <title>Helicobacter spp. isolated from feces of Anatolian Ground Squirrel (Spermophilus xanthoprymnus) in Turkey.</title>
        <authorList>
            <person name="Aydin F."/>
            <person name="Abay S."/>
            <person name="Kayman T."/>
            <person name="Karakaya E."/>
            <person name="Saticioglu I.B."/>
        </authorList>
    </citation>
    <scope>NUCLEOTIDE SEQUENCE [LARGE SCALE GENOMIC DNA]</scope>
    <source>
        <strain evidence="2 3">Faydin-H70</strain>
    </source>
</reference>
<feature type="domain" description="Glycosyltransferase 2-like" evidence="1">
    <location>
        <begin position="6"/>
        <end position="160"/>
    </location>
</feature>
<evidence type="ECO:0000313" key="2">
    <source>
        <dbReference type="EMBL" id="MBX7491571.1"/>
    </source>
</evidence>
<dbReference type="SUPFAM" id="SSF53448">
    <property type="entry name" value="Nucleotide-diphospho-sugar transferases"/>
    <property type="match status" value="1"/>
</dbReference>
<evidence type="ECO:0000313" key="3">
    <source>
        <dbReference type="Proteomes" id="UP000700059"/>
    </source>
</evidence>
<accession>A0ABS7JQ86</accession>